<reference evidence="2 3" key="1">
    <citation type="journal article" date="2013" name="BMC Genomics">
        <title>Genomics-driven discovery of the pneumocandin biosynthetic gene cluster in the fungus Glarea lozoyensis.</title>
        <authorList>
            <person name="Chen L."/>
            <person name="Yue Q."/>
            <person name="Zhang X."/>
            <person name="Xiang M."/>
            <person name="Wang C."/>
            <person name="Li S."/>
            <person name="Che Y."/>
            <person name="Ortiz-Lopez F.J."/>
            <person name="Bills G.F."/>
            <person name="Liu X."/>
            <person name="An Z."/>
        </authorList>
    </citation>
    <scope>NUCLEOTIDE SEQUENCE [LARGE SCALE GENOMIC DNA]</scope>
    <source>
        <strain evidence="3">ATCC 20868 / MF5171</strain>
    </source>
</reference>
<name>S3CL57_GLAL2</name>
<dbReference type="Proteomes" id="UP000016922">
    <property type="component" value="Unassembled WGS sequence"/>
</dbReference>
<accession>S3CL57</accession>
<evidence type="ECO:0000313" key="3">
    <source>
        <dbReference type="Proteomes" id="UP000016922"/>
    </source>
</evidence>
<keyword evidence="3" id="KW-1185">Reference proteome</keyword>
<dbReference type="EMBL" id="KE145371">
    <property type="protein sequence ID" value="EPE25959.1"/>
    <property type="molecule type" value="Genomic_DNA"/>
</dbReference>
<dbReference type="AlphaFoldDB" id="S3CL57"/>
<organism evidence="2 3">
    <name type="scientific">Glarea lozoyensis (strain ATCC 20868 / MF5171)</name>
    <dbReference type="NCBI Taxonomy" id="1116229"/>
    <lineage>
        <taxon>Eukaryota</taxon>
        <taxon>Fungi</taxon>
        <taxon>Dikarya</taxon>
        <taxon>Ascomycota</taxon>
        <taxon>Pezizomycotina</taxon>
        <taxon>Leotiomycetes</taxon>
        <taxon>Helotiales</taxon>
        <taxon>Helotiaceae</taxon>
        <taxon>Glarea</taxon>
    </lineage>
</organism>
<proteinExistence type="predicted"/>
<evidence type="ECO:0000313" key="2">
    <source>
        <dbReference type="EMBL" id="EPE25959.1"/>
    </source>
</evidence>
<dbReference type="HOGENOM" id="CLU_987115_0_0_1"/>
<dbReference type="OrthoDB" id="3545182at2759"/>
<evidence type="ECO:0000256" key="1">
    <source>
        <dbReference type="SAM" id="MobiDB-lite"/>
    </source>
</evidence>
<dbReference type="KEGG" id="glz:GLAREA_01871"/>
<dbReference type="GeneID" id="19460929"/>
<feature type="compositionally biased region" description="Low complexity" evidence="1">
    <location>
        <begin position="10"/>
        <end position="25"/>
    </location>
</feature>
<protein>
    <submittedName>
        <fullName evidence="2">Uncharacterized protein</fullName>
    </submittedName>
</protein>
<gene>
    <name evidence="2" type="ORF">GLAREA_01871</name>
</gene>
<sequence>MARETRSGASYKSPSPPTTSHSKLSASTKNEDEEPQFKRIAFTSDDKANVYENPRSKKWKAFAAEYGPIARAKPTAVLKETRHKNERSSSHHGLIGDVSSTAQATNSSAIILDTWEVQGHYKITNKLEGSNLDTSDFEFSMFYYSHSSPRQLYANFSFESLKKRLMRLAPGPMRRSNFKQFEEMYDLEPGELPAPRNKSWICRWRAADGGLRLGTPVGGEGDRNYEFVFEHRPANSTCDFTGIDVEFGIIYNDNPLIFHGTKVANLTTETADDVTEKVGRYF</sequence>
<dbReference type="RefSeq" id="XP_008087278.1">
    <property type="nucleotide sequence ID" value="XM_008089087.1"/>
</dbReference>
<feature type="region of interest" description="Disordered" evidence="1">
    <location>
        <begin position="1"/>
        <end position="46"/>
    </location>
</feature>